<proteinExistence type="predicted"/>
<gene>
    <name evidence="1" type="ORF">PACLA_8A044220</name>
</gene>
<accession>A0A7D9L948</accession>
<comment type="caution">
    <text evidence="1">The sequence shown here is derived from an EMBL/GenBank/DDBJ whole genome shotgun (WGS) entry which is preliminary data.</text>
</comment>
<name>A0A7D9L948_PARCT</name>
<evidence type="ECO:0000313" key="2">
    <source>
        <dbReference type="Proteomes" id="UP001152795"/>
    </source>
</evidence>
<dbReference type="EMBL" id="CACRXK020016206">
    <property type="protein sequence ID" value="CAB4029492.1"/>
    <property type="molecule type" value="Genomic_DNA"/>
</dbReference>
<dbReference type="AlphaFoldDB" id="A0A7D9L948"/>
<feature type="non-terminal residue" evidence="1">
    <location>
        <position position="1"/>
    </location>
</feature>
<evidence type="ECO:0000313" key="1">
    <source>
        <dbReference type="EMBL" id="CAB4029492.1"/>
    </source>
</evidence>
<sequence>QKDCLELPTTPVTTTYISVRKFYKEKFALVVDLRVVDDNHVVGNGKKLLGDNPGILLEIETDGMTEDILCNVFVLSDGLINISEKTLQGINY</sequence>
<keyword evidence="2" id="KW-1185">Reference proteome</keyword>
<organism evidence="1 2">
    <name type="scientific">Paramuricea clavata</name>
    <name type="common">Red gorgonian</name>
    <name type="synonym">Violescent sea-whip</name>
    <dbReference type="NCBI Taxonomy" id="317549"/>
    <lineage>
        <taxon>Eukaryota</taxon>
        <taxon>Metazoa</taxon>
        <taxon>Cnidaria</taxon>
        <taxon>Anthozoa</taxon>
        <taxon>Octocorallia</taxon>
        <taxon>Malacalcyonacea</taxon>
        <taxon>Plexauridae</taxon>
        <taxon>Paramuricea</taxon>
    </lineage>
</organism>
<reference evidence="1" key="1">
    <citation type="submission" date="2020-04" db="EMBL/GenBank/DDBJ databases">
        <authorList>
            <person name="Alioto T."/>
            <person name="Alioto T."/>
            <person name="Gomez Garrido J."/>
        </authorList>
    </citation>
    <scope>NUCLEOTIDE SEQUENCE</scope>
    <source>
        <strain evidence="1">A484AB</strain>
    </source>
</reference>
<protein>
    <submittedName>
        <fullName evidence="1">Uncharacterized protein</fullName>
    </submittedName>
</protein>
<dbReference type="Proteomes" id="UP001152795">
    <property type="component" value="Unassembled WGS sequence"/>
</dbReference>